<accession>A0AA35XA74</accession>
<protein>
    <submittedName>
        <fullName evidence="2">Uncharacterized protein</fullName>
    </submittedName>
</protein>
<proteinExistence type="predicted"/>
<evidence type="ECO:0000313" key="3">
    <source>
        <dbReference type="Proteomes" id="UP001174909"/>
    </source>
</evidence>
<evidence type="ECO:0000313" key="2">
    <source>
        <dbReference type="EMBL" id="CAI8045056.1"/>
    </source>
</evidence>
<dbReference type="AlphaFoldDB" id="A0AA35XA74"/>
<feature type="chain" id="PRO_5041260008" evidence="1">
    <location>
        <begin position="18"/>
        <end position="61"/>
    </location>
</feature>
<reference evidence="2" key="1">
    <citation type="submission" date="2023-03" db="EMBL/GenBank/DDBJ databases">
        <authorList>
            <person name="Steffen K."/>
            <person name="Cardenas P."/>
        </authorList>
    </citation>
    <scope>NUCLEOTIDE SEQUENCE</scope>
</reference>
<keyword evidence="1" id="KW-0732">Signal</keyword>
<feature type="signal peptide" evidence="1">
    <location>
        <begin position="1"/>
        <end position="17"/>
    </location>
</feature>
<sequence length="61" mass="7097">MCCIPIALSCGRRCCLCLFTGVQLYQLLLRRRLLCYLIHHYNPSLLPLHLINIYATLSEVF</sequence>
<dbReference type="Proteomes" id="UP001174909">
    <property type="component" value="Unassembled WGS sequence"/>
</dbReference>
<gene>
    <name evidence="2" type="ORF">GBAR_LOCUS24940</name>
</gene>
<evidence type="ECO:0000256" key="1">
    <source>
        <dbReference type="SAM" id="SignalP"/>
    </source>
</evidence>
<comment type="caution">
    <text evidence="2">The sequence shown here is derived from an EMBL/GenBank/DDBJ whole genome shotgun (WGS) entry which is preliminary data.</text>
</comment>
<organism evidence="2 3">
    <name type="scientific">Geodia barretti</name>
    <name type="common">Barrett's horny sponge</name>
    <dbReference type="NCBI Taxonomy" id="519541"/>
    <lineage>
        <taxon>Eukaryota</taxon>
        <taxon>Metazoa</taxon>
        <taxon>Porifera</taxon>
        <taxon>Demospongiae</taxon>
        <taxon>Heteroscleromorpha</taxon>
        <taxon>Tetractinellida</taxon>
        <taxon>Astrophorina</taxon>
        <taxon>Geodiidae</taxon>
        <taxon>Geodia</taxon>
    </lineage>
</organism>
<keyword evidence="3" id="KW-1185">Reference proteome</keyword>
<dbReference type="EMBL" id="CASHTH010003443">
    <property type="protein sequence ID" value="CAI8045056.1"/>
    <property type="molecule type" value="Genomic_DNA"/>
</dbReference>
<name>A0AA35XA74_GEOBA</name>